<evidence type="ECO:0000256" key="14">
    <source>
        <dbReference type="SAM" id="MobiDB-lite"/>
    </source>
</evidence>
<feature type="compositionally biased region" description="Acidic residues" evidence="14">
    <location>
        <begin position="395"/>
        <end position="413"/>
    </location>
</feature>
<comment type="catalytic activity">
    <reaction evidence="1">
        <text>Thiol-dependent hydrolysis of ester, thioester, amide, peptide and isopeptide bonds formed by the C-terminal Gly of ubiquitin (a 76-residue protein attached to proteins as an intracellular targeting signal).</text>
        <dbReference type="EC" id="3.4.19.12"/>
    </reaction>
</comment>
<dbReference type="GO" id="GO:0004843">
    <property type="term" value="F:cysteine-type deubiquitinase activity"/>
    <property type="evidence" value="ECO:0007669"/>
    <property type="project" value="UniProtKB-EC"/>
</dbReference>
<dbReference type="SMART" id="SM00695">
    <property type="entry name" value="DUSP"/>
    <property type="match status" value="1"/>
</dbReference>
<dbReference type="CTD" id="36580"/>
<evidence type="ECO:0000256" key="9">
    <source>
        <dbReference type="ARBA" id="ARBA00022737"/>
    </source>
</evidence>
<evidence type="ECO:0000259" key="17">
    <source>
        <dbReference type="PROSITE" id="PS51283"/>
    </source>
</evidence>
<dbReference type="InParanoid" id="A0A7M7KWT9"/>
<dbReference type="SMART" id="SM00290">
    <property type="entry name" value="ZnF_UBP"/>
    <property type="match status" value="1"/>
</dbReference>
<dbReference type="EnsemblMetazoa" id="XM_022817461">
    <property type="protein sequence ID" value="XP_022673196"/>
    <property type="gene ID" value="LOC111255459"/>
</dbReference>
<feature type="region of interest" description="Disordered" evidence="14">
    <location>
        <begin position="246"/>
        <end position="277"/>
    </location>
</feature>
<evidence type="ECO:0000256" key="4">
    <source>
        <dbReference type="ARBA" id="ARBA00008269"/>
    </source>
</evidence>
<feature type="compositionally biased region" description="Low complexity" evidence="14">
    <location>
        <begin position="468"/>
        <end position="479"/>
    </location>
</feature>
<dbReference type="Proteomes" id="UP000594260">
    <property type="component" value="Unplaced"/>
</dbReference>
<organism evidence="18 19">
    <name type="scientific">Varroa destructor</name>
    <name type="common">Honeybee mite</name>
    <dbReference type="NCBI Taxonomy" id="109461"/>
    <lineage>
        <taxon>Eukaryota</taxon>
        <taxon>Metazoa</taxon>
        <taxon>Ecdysozoa</taxon>
        <taxon>Arthropoda</taxon>
        <taxon>Chelicerata</taxon>
        <taxon>Arachnida</taxon>
        <taxon>Acari</taxon>
        <taxon>Parasitiformes</taxon>
        <taxon>Mesostigmata</taxon>
        <taxon>Gamasina</taxon>
        <taxon>Dermanyssoidea</taxon>
        <taxon>Varroidae</taxon>
        <taxon>Varroa</taxon>
    </lineage>
</organism>
<feature type="compositionally biased region" description="Low complexity" evidence="14">
    <location>
        <begin position="1018"/>
        <end position="1027"/>
    </location>
</feature>
<accession>A0A7M7KWT9</accession>
<sequence length="1272" mass="142707">MHKSSCPHVITIGDWSPADIADKEKTSRCETCGEDEAGLWCCLHRDCGYVGCGEKRADHSAAHFSSNQEHSLMINLKSKRIWCHTCEAEVYLDNNVPAPCRSSLHPDIAESERPSDDLIQRPLGLAGLQNLGNTCYMNAALQALSNCPQLTQYFLNTPISPQVIRSDGRTQSANLAVSYSKMIQQMWHERRPPYAVPSGVAYGIKSVCPVFRGATQQDAQEFLRCFLDQLHDELKREYIPKRSELDDAEGSMVSDARNVDRTTAGLDPALGSNNQHHELGASHRQPLTQHQYQPQLKQQLQAGNNCRGDHKRGGDPHSTQLSHKRHLQSSRNGRNSSGNRRRHRLLDDMAENEGDVDDDDEEIHQNSGLAIYHSVGHLHSSCSRNLNDLVVEVEDDEEVVDIEDADDEDDDEEMRSPFYKETGAGERIGGATSHKHARPHANHTTDDRPGEPQQHELEHRQIQHQHHNQLQQQQGHPQQGNAEDDFETCDSGLSSEKSEASASDKNHMADNQRAFETSLCNLLMGELQKAIASAGVSAVPDAAGSSVPNPKKPQVSYRSIISDVFDGRLLSSVQCRTCENISSTKEVFQDLSLPIPSRDHLERLHHVPHQSGDLSSASSSSSLNSLAAAQIQQQQSLTRQQGWIEWLFGWLWAWVWGPSVSLTDCLAAFFSADELKGDNMYSCGKCNKLRNGIKYSKLLELPEVLSIHLKRFRHELLFSTKISSRVSFPLEGLDMAPFTHPQARDKVTTYDLVAVICHHGTASSGHYTSYAKNEYDNQWYEFDDMYVTKVDPSVVATCEAYVLFYRKTSEEMAKRRDHATDLIERSQCEQLDETSPTFYISRRWVNRFNTFAEPGPIDNEEFVCPHGRLNPSVADGDLVLFSQSVWEYLRETFKGGPAITSTERCSYCLDIQRILLERRFAKFALSASQQRQQQQQQQQQQIIAADENIEHQQQIGLATGDVQPVEKRPQGHYAGMLGAAVSQVNGQLTDNGSLETRPGWSSVTEATPAAMEAHREGQQQQQQQQQQHSLINTESEESAMMDTSDTEETQLLIEQRHHQEVRRQQILRREQQQQQQQPQLMPQQHQGATQQHLQAKVLDSDDDNDDEEILSVERPVSIPIDNLLENVVLKMTSARVTDMISSQGLIEGTTIADIHRNGDGHRENIAEADSAFCSPIDSIITRGPYGQYYFSSLIGSTPTEVIPQVVTLQKTSPLINGNNCRVAPVTTQSMSRVANVIPTSLAPTDVPPSGHTSNKRASRHRRSRDKKAKNRW</sequence>
<dbReference type="GeneID" id="111255459"/>
<dbReference type="PANTHER" id="PTHR21646:SF86">
    <property type="entry name" value="UBIQUITIN CARBOXYL-TERMINAL HYDROLASE"/>
    <property type="match status" value="1"/>
</dbReference>
<name>A0A7M7KWT9_VARDE</name>
<dbReference type="InterPro" id="IPR038765">
    <property type="entry name" value="Papain-like_cys_pep_sf"/>
</dbReference>
<evidence type="ECO:0000256" key="6">
    <source>
        <dbReference type="ARBA" id="ARBA00022490"/>
    </source>
</evidence>
<feature type="compositionally biased region" description="Basic and acidic residues" evidence="14">
    <location>
        <begin position="496"/>
        <end position="508"/>
    </location>
</feature>
<comment type="subcellular location">
    <subcellularLocation>
        <location evidence="2">Cytoplasm</location>
        <location evidence="2">Cytoskeleton</location>
        <location evidence="2">Microtubule organizing center</location>
        <location evidence="2">Centrosome</location>
    </subcellularLocation>
    <subcellularLocation>
        <location evidence="3">Cytoplasm</location>
        <location evidence="3">Perinuclear region</location>
    </subcellularLocation>
</comment>
<feature type="region of interest" description="Disordered" evidence="14">
    <location>
        <begin position="295"/>
        <end position="345"/>
    </location>
</feature>
<feature type="region of interest" description="Disordered" evidence="14">
    <location>
        <begin position="1057"/>
        <end position="1094"/>
    </location>
</feature>
<dbReference type="InterPro" id="IPR013083">
    <property type="entry name" value="Znf_RING/FYVE/PHD"/>
</dbReference>
<proteinExistence type="inferred from homology"/>
<dbReference type="Pfam" id="PF02148">
    <property type="entry name" value="zf-UBP"/>
    <property type="match status" value="1"/>
</dbReference>
<feature type="region of interest" description="Disordered" evidence="14">
    <location>
        <begin position="1238"/>
        <end position="1272"/>
    </location>
</feature>
<dbReference type="Gene3D" id="3.30.40.10">
    <property type="entry name" value="Zinc/RING finger domain, C3HC4 (zinc finger)"/>
    <property type="match status" value="1"/>
</dbReference>
<dbReference type="RefSeq" id="XP_022673205.1">
    <property type="nucleotide sequence ID" value="XM_022817470.1"/>
</dbReference>
<feature type="domain" description="USP" evidence="15">
    <location>
        <begin position="126"/>
        <end position="808"/>
    </location>
</feature>
<protein>
    <recommendedName>
        <fullName evidence="5">ubiquitinyl hydrolase 1</fullName>
        <ecNumber evidence="5">3.4.19.12</ecNumber>
    </recommendedName>
</protein>
<dbReference type="Pfam" id="PF00443">
    <property type="entry name" value="UCH"/>
    <property type="match status" value="2"/>
</dbReference>
<dbReference type="EC" id="3.4.19.12" evidence="5"/>
<dbReference type="AlphaFoldDB" id="A0A7M7KWT9"/>
<evidence type="ECO:0000256" key="5">
    <source>
        <dbReference type="ARBA" id="ARBA00012759"/>
    </source>
</evidence>
<evidence type="ECO:0000256" key="11">
    <source>
        <dbReference type="ARBA" id="ARBA00022833"/>
    </source>
</evidence>
<dbReference type="SUPFAM" id="SSF143791">
    <property type="entry name" value="DUSP-like"/>
    <property type="match status" value="1"/>
</dbReference>
<keyword evidence="7" id="KW-0254">Endocytosis</keyword>
<dbReference type="PROSITE" id="PS50271">
    <property type="entry name" value="ZF_UBP"/>
    <property type="match status" value="1"/>
</dbReference>
<feature type="compositionally biased region" description="Basic and acidic residues" evidence="14">
    <location>
        <begin position="1057"/>
        <end position="1071"/>
    </location>
</feature>
<dbReference type="EnsemblMetazoa" id="XM_022817445">
    <property type="protein sequence ID" value="XP_022673180"/>
    <property type="gene ID" value="LOC111255459"/>
</dbReference>
<evidence type="ECO:0000256" key="2">
    <source>
        <dbReference type="ARBA" id="ARBA00004300"/>
    </source>
</evidence>
<dbReference type="InterPro" id="IPR001607">
    <property type="entry name" value="Znf_UBP"/>
</dbReference>
<dbReference type="GO" id="GO:0005813">
    <property type="term" value="C:centrosome"/>
    <property type="evidence" value="ECO:0007669"/>
    <property type="project" value="UniProtKB-SubCell"/>
</dbReference>
<evidence type="ECO:0000256" key="13">
    <source>
        <dbReference type="PROSITE-ProRule" id="PRU00502"/>
    </source>
</evidence>
<evidence type="ECO:0000313" key="18">
    <source>
        <dbReference type="EnsemblMetazoa" id="XP_022673180"/>
    </source>
</evidence>
<evidence type="ECO:0000313" key="19">
    <source>
        <dbReference type="Proteomes" id="UP000594260"/>
    </source>
</evidence>
<dbReference type="GO" id="GO:0006897">
    <property type="term" value="P:endocytosis"/>
    <property type="evidence" value="ECO:0007669"/>
    <property type="project" value="UniProtKB-KW"/>
</dbReference>
<keyword evidence="9" id="KW-0677">Repeat</keyword>
<dbReference type="PROSITE" id="PS50235">
    <property type="entry name" value="USP_3"/>
    <property type="match status" value="1"/>
</dbReference>
<dbReference type="InterPro" id="IPR035927">
    <property type="entry name" value="DUSP-like_sf"/>
</dbReference>
<feature type="domain" description="DUSP" evidence="17">
    <location>
        <begin position="810"/>
        <end position="905"/>
    </location>
</feature>
<dbReference type="FunCoup" id="A0A7M7KWT9">
    <property type="interactions" value="148"/>
</dbReference>
<evidence type="ECO:0000256" key="10">
    <source>
        <dbReference type="ARBA" id="ARBA00022771"/>
    </source>
</evidence>
<evidence type="ECO:0000256" key="1">
    <source>
        <dbReference type="ARBA" id="ARBA00000707"/>
    </source>
</evidence>
<feature type="compositionally biased region" description="Low complexity" evidence="14">
    <location>
        <begin position="1072"/>
        <end position="1094"/>
    </location>
</feature>
<feature type="domain" description="UBP-type" evidence="16">
    <location>
        <begin position="4"/>
        <end position="115"/>
    </location>
</feature>
<evidence type="ECO:0000256" key="8">
    <source>
        <dbReference type="ARBA" id="ARBA00022723"/>
    </source>
</evidence>
<dbReference type="GO" id="GO:0008270">
    <property type="term" value="F:zinc ion binding"/>
    <property type="evidence" value="ECO:0007669"/>
    <property type="project" value="UniProtKB-KW"/>
</dbReference>
<dbReference type="SUPFAM" id="SSF57850">
    <property type="entry name" value="RING/U-box"/>
    <property type="match status" value="1"/>
</dbReference>
<feature type="region of interest" description="Disordered" evidence="14">
    <location>
        <begin position="1009"/>
        <end position="1030"/>
    </location>
</feature>
<dbReference type="RefSeq" id="XP_022673196.1">
    <property type="nucleotide sequence ID" value="XM_022817461.1"/>
</dbReference>
<dbReference type="PROSITE" id="PS00972">
    <property type="entry name" value="USP_1"/>
    <property type="match status" value="1"/>
</dbReference>
<dbReference type="OrthoDB" id="73004at2759"/>
<feature type="compositionally biased region" description="Low complexity" evidence="14">
    <location>
        <begin position="329"/>
        <end position="338"/>
    </location>
</feature>
<feature type="compositionally biased region" description="Basic residues" evidence="14">
    <location>
        <begin position="1253"/>
        <end position="1272"/>
    </location>
</feature>
<feature type="compositionally biased region" description="Basic and acidic residues" evidence="14">
    <location>
        <begin position="443"/>
        <end position="461"/>
    </location>
</feature>
<evidence type="ECO:0000256" key="7">
    <source>
        <dbReference type="ARBA" id="ARBA00022583"/>
    </source>
</evidence>
<dbReference type="GO" id="GO:0048471">
    <property type="term" value="C:perinuclear region of cytoplasm"/>
    <property type="evidence" value="ECO:0007669"/>
    <property type="project" value="UniProtKB-SubCell"/>
</dbReference>
<dbReference type="InterPro" id="IPR050185">
    <property type="entry name" value="Ub_carboxyl-term_hydrolase"/>
</dbReference>
<keyword evidence="12" id="KW-0206">Cytoskeleton</keyword>
<keyword evidence="11" id="KW-0862">Zinc</keyword>
<evidence type="ECO:0000256" key="3">
    <source>
        <dbReference type="ARBA" id="ARBA00004556"/>
    </source>
</evidence>
<keyword evidence="8" id="KW-0479">Metal-binding</keyword>
<dbReference type="InterPro" id="IPR018200">
    <property type="entry name" value="USP_CS"/>
</dbReference>
<evidence type="ECO:0000256" key="12">
    <source>
        <dbReference type="ARBA" id="ARBA00023212"/>
    </source>
</evidence>
<dbReference type="SUPFAM" id="SSF54001">
    <property type="entry name" value="Cysteine proteinases"/>
    <property type="match status" value="1"/>
</dbReference>
<dbReference type="EnsemblMetazoa" id="XM_022817470">
    <property type="protein sequence ID" value="XP_022673205"/>
    <property type="gene ID" value="LOC111255459"/>
</dbReference>
<evidence type="ECO:0000259" key="16">
    <source>
        <dbReference type="PROSITE" id="PS50271"/>
    </source>
</evidence>
<dbReference type="InterPro" id="IPR001394">
    <property type="entry name" value="Peptidase_C19_UCH"/>
</dbReference>
<dbReference type="GO" id="GO:0016579">
    <property type="term" value="P:protein deubiquitination"/>
    <property type="evidence" value="ECO:0007669"/>
    <property type="project" value="InterPro"/>
</dbReference>
<dbReference type="CDD" id="cd02674">
    <property type="entry name" value="Peptidase_C19R"/>
    <property type="match status" value="1"/>
</dbReference>
<comment type="similarity">
    <text evidence="4">Belongs to the peptidase C19 family. USP20/USP33 subfamily.</text>
</comment>
<dbReference type="PROSITE" id="PS51283">
    <property type="entry name" value="DUSP"/>
    <property type="match status" value="1"/>
</dbReference>
<dbReference type="KEGG" id="vde:111255459"/>
<dbReference type="RefSeq" id="XP_022673186.1">
    <property type="nucleotide sequence ID" value="XM_022817451.1"/>
</dbReference>
<feature type="region of interest" description="Disordered" evidence="14">
    <location>
        <begin position="395"/>
        <end position="508"/>
    </location>
</feature>
<evidence type="ECO:0000259" key="15">
    <source>
        <dbReference type="PROSITE" id="PS50235"/>
    </source>
</evidence>
<dbReference type="PROSITE" id="PS00973">
    <property type="entry name" value="USP_2"/>
    <property type="match status" value="1"/>
</dbReference>
<keyword evidence="6" id="KW-0963">Cytoplasm</keyword>
<keyword evidence="19" id="KW-1185">Reference proteome</keyword>
<dbReference type="RefSeq" id="XP_022673180.1">
    <property type="nucleotide sequence ID" value="XM_022817445.1"/>
</dbReference>
<dbReference type="Pfam" id="PF06337">
    <property type="entry name" value="DUSP"/>
    <property type="match status" value="1"/>
</dbReference>
<dbReference type="InterPro" id="IPR028889">
    <property type="entry name" value="USP"/>
</dbReference>
<keyword evidence="10 13" id="KW-0863">Zinc-finger</keyword>
<dbReference type="InterPro" id="IPR006615">
    <property type="entry name" value="Pept_C19_DUSP"/>
</dbReference>
<dbReference type="EnsemblMetazoa" id="XM_022817451">
    <property type="protein sequence ID" value="XP_022673186"/>
    <property type="gene ID" value="LOC111255459"/>
</dbReference>
<dbReference type="Gene3D" id="3.90.70.10">
    <property type="entry name" value="Cysteine proteinases"/>
    <property type="match status" value="2"/>
</dbReference>
<dbReference type="Gene3D" id="3.30.2230.10">
    <property type="entry name" value="DUSP-like"/>
    <property type="match status" value="1"/>
</dbReference>
<dbReference type="OMA" id="PQNGPIC"/>
<dbReference type="PANTHER" id="PTHR21646">
    <property type="entry name" value="UBIQUITIN CARBOXYL-TERMINAL HYDROLASE"/>
    <property type="match status" value="1"/>
</dbReference>
<reference evidence="18" key="1">
    <citation type="submission" date="2021-01" db="UniProtKB">
        <authorList>
            <consortium name="EnsemblMetazoa"/>
        </authorList>
    </citation>
    <scope>IDENTIFICATION</scope>
</reference>